<accession>A0A1L7D6E1</accession>
<dbReference type="AlphaFoldDB" id="A0A1L7D6E1"/>
<keyword evidence="2" id="KW-1185">Reference proteome</keyword>
<organism evidence="1 2">
    <name type="scientific">Corynebacterium phocae</name>
    <dbReference type="NCBI Taxonomy" id="161895"/>
    <lineage>
        <taxon>Bacteria</taxon>
        <taxon>Bacillati</taxon>
        <taxon>Actinomycetota</taxon>
        <taxon>Actinomycetes</taxon>
        <taxon>Mycobacteriales</taxon>
        <taxon>Corynebacteriaceae</taxon>
        <taxon>Corynebacterium</taxon>
    </lineage>
</organism>
<sequence>MNDQDPFAILKSALSASNPQPLLDIAATFIGMMEEDPGMAPKFIEGLISAERRENVAVLYVLKELTNNDILAKRIDKALKKNTHQLPKWLPQLGEMKVLDTAIEAKQCVGDVHYYAAEIDIPGAPLVTANLSINLNVGGTVFDFFIAPGDLSYVLEELKKDETIQSIDSISLGKLARAYKETSLAEERLPNQVYRETWPNGRPIFDWIQRHLPEPEPAEDTQSKLGDTAALAQEFIEELKLDDDDALRAEGLIFVSKSLGCGDPLRWSPLRVEIIFNAYSSNLSASEIVEDGIPSILRKLIVWAGKRNNTPNEFVELALEAVDEEQAKLLMKGFSREDSNFSPMDSGRIFEEFLQDAIDAPYEKPSPTVYLSGKVDDHPLPDDESVDMSTVPDDLKEKVKDCLEQIDKFFEGKFFEDLETKTVATRLLSRTLETNPGFIKDNRSSAARKAGVLLTVALEFDDRFDPCEIVEESLELRTSLEKKVETFSKKFLADKEYLEENAARFLTSSRRALFNARGY</sequence>
<evidence type="ECO:0000313" key="1">
    <source>
        <dbReference type="EMBL" id="APT93512.1"/>
    </source>
</evidence>
<dbReference type="RefSeq" id="WP_075736178.1">
    <property type="nucleotide sequence ID" value="NZ_CP009249.1"/>
</dbReference>
<proteinExistence type="predicted"/>
<dbReference type="Proteomes" id="UP000185491">
    <property type="component" value="Chromosome"/>
</dbReference>
<name>A0A1L7D6E1_9CORY</name>
<dbReference type="EMBL" id="CP009249">
    <property type="protein sequence ID" value="APT93512.1"/>
    <property type="molecule type" value="Genomic_DNA"/>
</dbReference>
<evidence type="ECO:0000313" key="2">
    <source>
        <dbReference type="Proteomes" id="UP000185491"/>
    </source>
</evidence>
<gene>
    <name evidence="1" type="ORF">CPHO_12115</name>
</gene>
<dbReference type="OrthoDB" id="5182325at2"/>
<dbReference type="KEGG" id="cpho:CPHO_12115"/>
<reference evidence="1 2" key="1">
    <citation type="submission" date="2014-08" db="EMBL/GenBank/DDBJ databases">
        <title>Complete genome sequence of Corynebacterium phocae M408/89/1(T)(=DSM 44612(T)), isolated from the common seal (Phoca vitulina).</title>
        <authorList>
            <person name="Ruckert C."/>
            <person name="Albersmeier A."/>
            <person name="Winkler A."/>
            <person name="Kalinowski J."/>
        </authorList>
    </citation>
    <scope>NUCLEOTIDE SEQUENCE [LARGE SCALE GENOMIC DNA]</scope>
    <source>
        <strain evidence="1 2">M408/89/1</strain>
    </source>
</reference>
<protein>
    <submittedName>
        <fullName evidence="1">Uncharacterized protein</fullName>
    </submittedName>
</protein>